<dbReference type="SUPFAM" id="SSF53067">
    <property type="entry name" value="Actin-like ATPase domain"/>
    <property type="match status" value="2"/>
</dbReference>
<dbReference type="GO" id="GO:0008360">
    <property type="term" value="P:regulation of cell shape"/>
    <property type="evidence" value="ECO:0007669"/>
    <property type="project" value="UniProtKB-UniRule"/>
</dbReference>
<evidence type="ECO:0000256" key="4">
    <source>
        <dbReference type="HAMAP-Rule" id="MF_02207"/>
    </source>
</evidence>
<reference evidence="7 8" key="1">
    <citation type="journal article" date="2015" name="Nature">
        <title>rRNA introns, odd ribosomes, and small enigmatic genomes across a large radiation of phyla.</title>
        <authorList>
            <person name="Brown C.T."/>
            <person name="Hug L.A."/>
            <person name="Thomas B.C."/>
            <person name="Sharon I."/>
            <person name="Castelle C.J."/>
            <person name="Singh A."/>
            <person name="Wilkins M.J."/>
            <person name="Williams K.H."/>
            <person name="Banfield J.F."/>
        </authorList>
    </citation>
    <scope>NUCLEOTIDE SEQUENCE [LARGE SCALE GENOMIC DNA]</scope>
</reference>
<evidence type="ECO:0000256" key="2">
    <source>
        <dbReference type="ARBA" id="ARBA00022960"/>
    </source>
</evidence>
<comment type="subcellular location">
    <subcellularLocation>
        <location evidence="4">Cytoplasm</location>
    </subcellularLocation>
    <text evidence="4">Membrane-associated.</text>
</comment>
<evidence type="ECO:0000259" key="6">
    <source>
        <dbReference type="Pfam" id="PF13439"/>
    </source>
</evidence>
<dbReference type="GO" id="GO:0005524">
    <property type="term" value="F:ATP binding"/>
    <property type="evidence" value="ECO:0007669"/>
    <property type="project" value="UniProtKB-KW"/>
</dbReference>
<evidence type="ECO:0000256" key="1">
    <source>
        <dbReference type="ARBA" id="ARBA00022679"/>
    </source>
</evidence>
<dbReference type="PRINTS" id="PR01652">
    <property type="entry name" value="SHAPEPROTEIN"/>
</dbReference>
<dbReference type="Pfam" id="PF13439">
    <property type="entry name" value="Glyco_transf_4"/>
    <property type="match status" value="1"/>
</dbReference>
<keyword evidence="4" id="KW-0963">Cytoplasm</keyword>
<dbReference type="AlphaFoldDB" id="A0A0G0NC15"/>
<dbReference type="InterPro" id="IPR043129">
    <property type="entry name" value="ATPase_NBD"/>
</dbReference>
<dbReference type="InterPro" id="IPR056546">
    <property type="entry name" value="MreB_MamK-like"/>
</dbReference>
<evidence type="ECO:0000259" key="5">
    <source>
        <dbReference type="Pfam" id="PF00534"/>
    </source>
</evidence>
<dbReference type="EMBL" id="LBWS01000041">
    <property type="protein sequence ID" value="KKR13674.1"/>
    <property type="molecule type" value="Genomic_DNA"/>
</dbReference>
<dbReference type="Gene3D" id="3.30.420.40">
    <property type="match status" value="2"/>
</dbReference>
<dbReference type="CDD" id="cd03809">
    <property type="entry name" value="GT4_MtfB-like"/>
    <property type="match status" value="1"/>
</dbReference>
<dbReference type="Gene3D" id="3.40.50.2000">
    <property type="entry name" value="Glycogen Phosphorylase B"/>
    <property type="match status" value="2"/>
</dbReference>
<dbReference type="GO" id="GO:0016757">
    <property type="term" value="F:glycosyltransferase activity"/>
    <property type="evidence" value="ECO:0007669"/>
    <property type="project" value="InterPro"/>
</dbReference>
<comment type="caution">
    <text evidence="7">The sequence shown here is derived from an EMBL/GenBank/DDBJ whole genome shotgun (WGS) entry which is preliminary data.</text>
</comment>
<keyword evidence="2 4" id="KW-0133">Cell shape</keyword>
<dbReference type="InterPro" id="IPR004753">
    <property type="entry name" value="MreB"/>
</dbReference>
<dbReference type="FunFam" id="3.40.50.2000:FF:000119">
    <property type="entry name" value="Glycosyl transferase group 1"/>
    <property type="match status" value="1"/>
</dbReference>
<dbReference type="Pfam" id="PF06723">
    <property type="entry name" value="MreB_Mbl"/>
    <property type="match status" value="1"/>
</dbReference>
<feature type="binding site" evidence="4">
    <location>
        <begin position="284"/>
        <end position="287"/>
    </location>
    <ligand>
        <name>ATP</name>
        <dbReference type="ChEBI" id="CHEBI:30616"/>
    </ligand>
</feature>
<comment type="subunit">
    <text evidence="4">Forms polymers.</text>
</comment>
<keyword evidence="1" id="KW-0808">Transferase</keyword>
<comment type="similarity">
    <text evidence="3 4">Belongs to the FtsA/MreB family.</text>
</comment>
<comment type="caution">
    <text evidence="4">Lacks conserved residue(s) required for the propagation of feature annotation.</text>
</comment>
<feature type="binding site" evidence="4">
    <location>
        <begin position="156"/>
        <end position="158"/>
    </location>
    <ligand>
        <name>ATP</name>
        <dbReference type="ChEBI" id="CHEBI:30616"/>
    </ligand>
</feature>
<dbReference type="InterPro" id="IPR001296">
    <property type="entry name" value="Glyco_trans_1"/>
</dbReference>
<dbReference type="Proteomes" id="UP000034048">
    <property type="component" value="Unassembled WGS sequence"/>
</dbReference>
<dbReference type="InterPro" id="IPR028098">
    <property type="entry name" value="Glyco_trans_4-like_N"/>
</dbReference>
<dbReference type="PANTHER" id="PTHR46401">
    <property type="entry name" value="GLYCOSYLTRANSFERASE WBBK-RELATED"/>
    <property type="match status" value="1"/>
</dbReference>
<dbReference type="Pfam" id="PF00534">
    <property type="entry name" value="Glycos_transf_1"/>
    <property type="match status" value="1"/>
</dbReference>
<dbReference type="GO" id="GO:0000902">
    <property type="term" value="P:cell morphogenesis"/>
    <property type="evidence" value="ECO:0007669"/>
    <property type="project" value="InterPro"/>
</dbReference>
<protein>
    <recommendedName>
        <fullName evidence="4">Cell shape-determining protein MreB</fullName>
    </recommendedName>
</protein>
<accession>A0A0G0NC15</accession>
<dbReference type="PANTHER" id="PTHR46401:SF2">
    <property type="entry name" value="GLYCOSYLTRANSFERASE WBBK-RELATED"/>
    <property type="match status" value="1"/>
</dbReference>
<evidence type="ECO:0000313" key="8">
    <source>
        <dbReference type="Proteomes" id="UP000034048"/>
    </source>
</evidence>
<dbReference type="SUPFAM" id="SSF53756">
    <property type="entry name" value="UDP-Glycosyltransferase/glycogen phosphorylase"/>
    <property type="match status" value="1"/>
</dbReference>
<evidence type="ECO:0000256" key="3">
    <source>
        <dbReference type="ARBA" id="ARBA00023458"/>
    </source>
</evidence>
<dbReference type="GO" id="GO:0009103">
    <property type="term" value="P:lipopolysaccharide biosynthetic process"/>
    <property type="evidence" value="ECO:0007669"/>
    <property type="project" value="TreeGrafter"/>
</dbReference>
<keyword evidence="4" id="KW-0547">Nucleotide-binding</keyword>
<dbReference type="CDD" id="cd10225">
    <property type="entry name" value="ASKHA_NBD_MreB-like"/>
    <property type="match status" value="1"/>
</dbReference>
<feature type="binding site" evidence="4">
    <location>
        <begin position="204"/>
        <end position="207"/>
    </location>
    <ligand>
        <name>ATP</name>
        <dbReference type="ChEBI" id="CHEBI:30616"/>
    </ligand>
</feature>
<dbReference type="HAMAP" id="MF_02207">
    <property type="entry name" value="MreB"/>
    <property type="match status" value="1"/>
</dbReference>
<organism evidence="7 8">
    <name type="scientific">Candidatus Falkowbacteria bacterium GW2011_GWA2_39_24</name>
    <dbReference type="NCBI Taxonomy" id="1618634"/>
    <lineage>
        <taxon>Bacteria</taxon>
        <taxon>Candidatus Falkowiibacteriota</taxon>
    </lineage>
</organism>
<feature type="domain" description="Glycosyltransferase subfamily 4-like N-terminal" evidence="6">
    <location>
        <begin position="331"/>
        <end position="538"/>
    </location>
</feature>
<dbReference type="PATRIC" id="fig|1618634.3.peg.464"/>
<gene>
    <name evidence="4" type="primary">mreB</name>
    <name evidence="7" type="ORF">UT42_C0041G0003</name>
</gene>
<feature type="domain" description="Glycosyl transferase family 1" evidence="5">
    <location>
        <begin position="560"/>
        <end position="715"/>
    </location>
</feature>
<dbReference type="NCBIfam" id="TIGR00904">
    <property type="entry name" value="mreB"/>
    <property type="match status" value="1"/>
</dbReference>
<proteinExistence type="inferred from homology"/>
<keyword evidence="4" id="KW-0067">ATP-binding</keyword>
<name>A0A0G0NC15_9BACT</name>
<dbReference type="GO" id="GO:0005737">
    <property type="term" value="C:cytoplasm"/>
    <property type="evidence" value="ECO:0007669"/>
    <property type="project" value="UniProtKB-SubCell"/>
</dbReference>
<dbReference type="NCBIfam" id="NF010539">
    <property type="entry name" value="PRK13927.1"/>
    <property type="match status" value="1"/>
</dbReference>
<evidence type="ECO:0000313" key="7">
    <source>
        <dbReference type="EMBL" id="KKR13674.1"/>
    </source>
</evidence>
<sequence length="738" mass="82680">MFVKRLGIDLGTTYTLVYLPKRGIIINEPSVVAISMIDKKILAVGNEAKDMVGRTPDNIVAIKPLKDGVIADYHTTEAMLRYFINKALGGMRILRPEVMVAVPAGITSTERRAVIDATIAAGAKAAYLIKEPIAAAVGADIPIGSASGHMIVDIGGGTAEVAVISLGGIVTSTSVRVGGNKFDAAIVDYVRRKYNLAIGERTSEEIKINIGSALYLEDKLTMEVKGRDIVTGLPRNILVNSDDVTEALQNSLEVIISAIKKVLSETPPELASDIVDKGMVLSGGSSLLRNIDQLCLYYEIVFNYNTYYILERNNYMIIGIDASRANKEHKSGTEWYAYYLIKELAKLDDKNEYILYTDQPLHAGLLDLTQENFSPAITNLPNKQGWQKITSPHNNFKGKVLRWPFRFLWTQGRLSLEMLWQRPDVLFVPAHALPLIHPKKSIVTIHDIGFKETEKLYSQDLIMPQNGLDYRLLRLLIKIISRGDYIGSQLDYLHWSTQYALDKARRIITISNFSKDEIAKYYNVDNSKIKVVYNGYNDKLYKQLDQPEVTQNVLNKYGLTQPYIFYVGRLEKKKNTDKLIEAFALVKQHHPEIKHKLVLVGDASFGFDEIKYQINEFNLSDDVMITGWVAEEDMPHIFKGATAFIFPSNYEGFGIPLLQAMACGTPIVASNIPSIQEVAGSAALLFDQTKVHDMAEKIERVILNQDLRNQLIQAGLIRAKNFNWQICALETLKVINEL</sequence>
<comment type="function">
    <text evidence="4">Forms membrane-associated dynamic filaments that are essential for cell shape determination. Acts by regulating cell wall synthesis and cell elongation, and thus cell shape. A feedback loop between cell geometry and MreB localization may maintain elongated cell shape by targeting cell wall growth to regions of negative cell wall curvature.</text>
</comment>